<dbReference type="InterPro" id="IPR021729">
    <property type="entry name" value="DUF3298"/>
</dbReference>
<reference evidence="2 3" key="1">
    <citation type="submission" date="2014-11" db="EMBL/GenBank/DDBJ databases">
        <title>Symbiosis island explosion on the genome of extra-slow-growing strains of soybean bradyrhizobia with massive insertion sequences.</title>
        <authorList>
            <person name="Iida T."/>
            <person name="Minamisawa K."/>
        </authorList>
    </citation>
    <scope>NUCLEOTIDE SEQUENCE [LARGE SCALE GENOMIC DNA]</scope>
    <source>
        <strain evidence="2 3">NK6</strain>
    </source>
</reference>
<sequence length="663" mass="74969">MLYKTNDGVTMAAQQREDFKGGSVFLSYASPDRERVTPYFNDLAARGHDVWIDWSRLKPGQNWDFEIQRALNRAAIVVVFVSKNSLDRRGYVQREIKVALDKAKEKLATDIYLIPVLLDNDAILPDELRHIQAVRSGDTGCLDRIDDAIRHQLKQVGDAASQMQGAAAVNWHSSTYREAWEGLPGYETEFGLFHFTSTKHPKVSEVTEIIRGSLLSHVADQRVIKLQQSHERFNFGQEAYSRMNTWEAFPSEPNIVGQILSLHYNFHWYGAGAAHPNMNFQTFCFLLDPIVRIDNLAEVFEEASHALATIQFLAREQLSASLSADGAMQDDWLMRGTKEWLDFRNFAFNSDGLQLYFDPYQVASYASGPQIVDIPFDAVKRLMKPWFRNALGIHYFETSTETTANARPSAPIAVESVADLLKNASSRRMVIVKDASFIISDAFPSSSSNIRWHEVNDGKELSIYGVTDFDLRGDRASILAAPQHAWVLTFDYCHNITLRDLTFGHIEEGYCQGGVLRFRNCQGIKVKSCDLYGSGTYGLAFEDCTEVEIDETIVRDCSYGILNITDCKAIRFTACSFRNNRQFDLCNFAGETAEIMFKNCVFENNVSAGAMFNLKGITGAASNVRVWNSKFSENDCPVFQDESGFFSERKNEYFGNSWQRVAD</sequence>
<dbReference type="InterPro" id="IPR000157">
    <property type="entry name" value="TIR_dom"/>
</dbReference>
<dbReference type="Pfam" id="PF13676">
    <property type="entry name" value="TIR_2"/>
    <property type="match status" value="1"/>
</dbReference>
<dbReference type="EMBL" id="AP014685">
    <property type="protein sequence ID" value="BAR58796.1"/>
    <property type="molecule type" value="Genomic_DNA"/>
</dbReference>
<evidence type="ECO:0000313" key="2">
    <source>
        <dbReference type="EMBL" id="BAR58796.1"/>
    </source>
</evidence>
<gene>
    <name evidence="2" type="ORF">NK6_5638</name>
</gene>
<dbReference type="InterPro" id="IPR011050">
    <property type="entry name" value="Pectin_lyase_fold/virulence"/>
</dbReference>
<dbReference type="InterPro" id="IPR035897">
    <property type="entry name" value="Toll_tir_struct_dom_sf"/>
</dbReference>
<dbReference type="Gene3D" id="2.160.20.10">
    <property type="entry name" value="Single-stranded right-handed beta-helix, Pectin lyase-like"/>
    <property type="match status" value="1"/>
</dbReference>
<dbReference type="SUPFAM" id="SSF51126">
    <property type="entry name" value="Pectin lyase-like"/>
    <property type="match status" value="1"/>
</dbReference>
<dbReference type="Gene3D" id="3.40.50.10140">
    <property type="entry name" value="Toll/interleukin-1 receptor homology (TIR) domain"/>
    <property type="match status" value="1"/>
</dbReference>
<dbReference type="InterPro" id="IPR037126">
    <property type="entry name" value="PdaC/RsiV-like_sf"/>
</dbReference>
<evidence type="ECO:0000313" key="3">
    <source>
        <dbReference type="Proteomes" id="UP000063308"/>
    </source>
</evidence>
<proteinExistence type="predicted"/>
<dbReference type="InterPro" id="IPR039448">
    <property type="entry name" value="Beta_helix"/>
</dbReference>
<name>A0A0E4BRB0_9BRAD</name>
<organism evidence="2 3">
    <name type="scientific">Bradyrhizobium diazoefficiens</name>
    <dbReference type="NCBI Taxonomy" id="1355477"/>
    <lineage>
        <taxon>Bacteria</taxon>
        <taxon>Pseudomonadati</taxon>
        <taxon>Pseudomonadota</taxon>
        <taxon>Alphaproteobacteria</taxon>
        <taxon>Hyphomicrobiales</taxon>
        <taxon>Nitrobacteraceae</taxon>
        <taxon>Bradyrhizobium</taxon>
    </lineage>
</organism>
<dbReference type="AlphaFoldDB" id="A0A0E4BRB0"/>
<evidence type="ECO:0000259" key="1">
    <source>
        <dbReference type="PROSITE" id="PS50104"/>
    </source>
</evidence>
<dbReference type="SUPFAM" id="SSF52200">
    <property type="entry name" value="Toll/Interleukin receptor TIR domain"/>
    <property type="match status" value="1"/>
</dbReference>
<dbReference type="Pfam" id="PF13229">
    <property type="entry name" value="Beta_helix"/>
    <property type="match status" value="1"/>
</dbReference>
<dbReference type="InterPro" id="IPR012334">
    <property type="entry name" value="Pectin_lyas_fold"/>
</dbReference>
<accession>A0A0E4BRB0</accession>
<dbReference type="Proteomes" id="UP000063308">
    <property type="component" value="Chromosome"/>
</dbReference>
<dbReference type="Gene3D" id="3.90.640.20">
    <property type="entry name" value="Heat-shock cognate protein, ATPase"/>
    <property type="match status" value="1"/>
</dbReference>
<dbReference type="GO" id="GO:0007165">
    <property type="term" value="P:signal transduction"/>
    <property type="evidence" value="ECO:0007669"/>
    <property type="project" value="InterPro"/>
</dbReference>
<dbReference type="PROSITE" id="PS50104">
    <property type="entry name" value="TIR"/>
    <property type="match status" value="1"/>
</dbReference>
<dbReference type="Pfam" id="PF11738">
    <property type="entry name" value="DUF3298"/>
    <property type="match status" value="1"/>
</dbReference>
<feature type="domain" description="TIR" evidence="1">
    <location>
        <begin position="20"/>
        <end position="153"/>
    </location>
</feature>
<protein>
    <recommendedName>
        <fullName evidence="1">TIR domain-containing protein</fullName>
    </recommendedName>
</protein>